<dbReference type="Proteomes" id="UP001500218">
    <property type="component" value="Unassembled WGS sequence"/>
</dbReference>
<evidence type="ECO:0000313" key="1">
    <source>
        <dbReference type="EMBL" id="GAA1798886.1"/>
    </source>
</evidence>
<sequence>MTARMVVEDAFVAPGLGLIVTGRVADGPVRLGDRLWLGDGTARHEVTVRDIRTSVCTRFGATGVVEPGRNAGLVLDGVPPGLLPTAWVLTSDGP</sequence>
<dbReference type="RefSeq" id="WP_344128805.1">
    <property type="nucleotide sequence ID" value="NZ_BAAALT010000053.1"/>
</dbReference>
<evidence type="ECO:0000313" key="2">
    <source>
        <dbReference type="Proteomes" id="UP001500218"/>
    </source>
</evidence>
<dbReference type="Gene3D" id="2.40.30.10">
    <property type="entry name" value="Translation factors"/>
    <property type="match status" value="1"/>
</dbReference>
<organism evidence="1 2">
    <name type="scientific">Luedemannella flava</name>
    <dbReference type="NCBI Taxonomy" id="349316"/>
    <lineage>
        <taxon>Bacteria</taxon>
        <taxon>Bacillati</taxon>
        <taxon>Actinomycetota</taxon>
        <taxon>Actinomycetes</taxon>
        <taxon>Micromonosporales</taxon>
        <taxon>Micromonosporaceae</taxon>
        <taxon>Luedemannella</taxon>
    </lineage>
</organism>
<reference evidence="1 2" key="1">
    <citation type="journal article" date="2019" name="Int. J. Syst. Evol. Microbiol.">
        <title>The Global Catalogue of Microorganisms (GCM) 10K type strain sequencing project: providing services to taxonomists for standard genome sequencing and annotation.</title>
        <authorList>
            <consortium name="The Broad Institute Genomics Platform"/>
            <consortium name="The Broad Institute Genome Sequencing Center for Infectious Disease"/>
            <person name="Wu L."/>
            <person name="Ma J."/>
        </authorList>
    </citation>
    <scope>NUCLEOTIDE SEQUENCE [LARGE SCALE GENOMIC DNA]</scope>
    <source>
        <strain evidence="1 2">JCM 13250</strain>
    </source>
</reference>
<protein>
    <submittedName>
        <fullName evidence="1">Uncharacterized protein</fullName>
    </submittedName>
</protein>
<accession>A0ABN2LTV5</accession>
<name>A0ABN2LTV5_9ACTN</name>
<dbReference type="EMBL" id="BAAALT010000053">
    <property type="protein sequence ID" value="GAA1798886.1"/>
    <property type="molecule type" value="Genomic_DNA"/>
</dbReference>
<dbReference type="SUPFAM" id="SSF50447">
    <property type="entry name" value="Translation proteins"/>
    <property type="match status" value="1"/>
</dbReference>
<gene>
    <name evidence="1" type="ORF">GCM10009682_20630</name>
</gene>
<proteinExistence type="predicted"/>
<dbReference type="InterPro" id="IPR009000">
    <property type="entry name" value="Transl_B-barrel_sf"/>
</dbReference>
<comment type="caution">
    <text evidence="1">The sequence shown here is derived from an EMBL/GenBank/DDBJ whole genome shotgun (WGS) entry which is preliminary data.</text>
</comment>
<keyword evidence="2" id="KW-1185">Reference proteome</keyword>